<reference evidence="9" key="1">
    <citation type="journal article" date="2020" name="mSystems">
        <title>Genome- and Community-Level Interaction Insights into Carbon Utilization and Element Cycling Functions of Hydrothermarchaeota in Hydrothermal Sediment.</title>
        <authorList>
            <person name="Zhou Z."/>
            <person name="Liu Y."/>
            <person name="Xu W."/>
            <person name="Pan J."/>
            <person name="Luo Z.H."/>
            <person name="Li M."/>
        </authorList>
    </citation>
    <scope>NUCLEOTIDE SEQUENCE [LARGE SCALE GENOMIC DNA]</scope>
    <source>
        <strain evidence="9">SpSt-114</strain>
    </source>
</reference>
<dbReference type="GO" id="GO:0019843">
    <property type="term" value="F:rRNA binding"/>
    <property type="evidence" value="ECO:0007669"/>
    <property type="project" value="UniProtKB-UniRule"/>
</dbReference>
<sequence>MGFKGAWNKRNKLIEDLDTFLKLYKKVQRAYKKVRKVQHTPELFERAYQKYKEVWEQYRKLVDKKAWVDPKLWSRIRKMNQTGERKVIKTYSRDTTIIPEFVGHTIAVHNGKTFVPVYITSDMVGHKLGEFAPTRTFKGHPDKSSKVAKKK</sequence>
<dbReference type="HAMAP" id="MF_00531">
    <property type="entry name" value="Ribosomal_uS19"/>
    <property type="match status" value="1"/>
</dbReference>
<dbReference type="SUPFAM" id="SSF54570">
    <property type="entry name" value="Ribosomal protein S19"/>
    <property type="match status" value="1"/>
</dbReference>
<dbReference type="GO" id="GO:0003735">
    <property type="term" value="F:structural constituent of ribosome"/>
    <property type="evidence" value="ECO:0007669"/>
    <property type="project" value="InterPro"/>
</dbReference>
<dbReference type="EMBL" id="DSAC01000013">
    <property type="protein sequence ID" value="HHO73226.1"/>
    <property type="molecule type" value="Genomic_DNA"/>
</dbReference>
<dbReference type="GO" id="GO:0006412">
    <property type="term" value="P:translation"/>
    <property type="evidence" value="ECO:0007669"/>
    <property type="project" value="UniProtKB-UniRule"/>
</dbReference>
<dbReference type="PANTHER" id="PTHR11880">
    <property type="entry name" value="RIBOSOMAL PROTEIN S19P FAMILY MEMBER"/>
    <property type="match status" value="1"/>
</dbReference>
<dbReference type="PROSITE" id="PS00323">
    <property type="entry name" value="RIBOSOMAL_S19"/>
    <property type="match status" value="1"/>
</dbReference>
<keyword evidence="3 7" id="KW-0694">RNA-binding</keyword>
<evidence type="ECO:0000256" key="3">
    <source>
        <dbReference type="ARBA" id="ARBA00022884"/>
    </source>
</evidence>
<evidence type="ECO:0000256" key="2">
    <source>
        <dbReference type="ARBA" id="ARBA00022730"/>
    </source>
</evidence>
<dbReference type="GO" id="GO:0015935">
    <property type="term" value="C:small ribosomal subunit"/>
    <property type="evidence" value="ECO:0007669"/>
    <property type="project" value="InterPro"/>
</dbReference>
<dbReference type="AlphaFoldDB" id="A0A7C5SYM6"/>
<keyword evidence="2 7" id="KW-0699">rRNA-binding</keyword>
<dbReference type="Gene3D" id="3.30.860.10">
    <property type="entry name" value="30s Ribosomal Protein S19, Chain A"/>
    <property type="match status" value="1"/>
</dbReference>
<dbReference type="InterPro" id="IPR002222">
    <property type="entry name" value="Ribosomal_uS19"/>
</dbReference>
<evidence type="ECO:0000256" key="5">
    <source>
        <dbReference type="ARBA" id="ARBA00023274"/>
    </source>
</evidence>
<organism evidence="9">
    <name type="scientific">Thermocrinis ruber</name>
    <dbReference type="NCBI Taxonomy" id="75906"/>
    <lineage>
        <taxon>Bacteria</taxon>
        <taxon>Pseudomonadati</taxon>
        <taxon>Aquificota</taxon>
        <taxon>Aquificia</taxon>
        <taxon>Aquificales</taxon>
        <taxon>Aquificaceae</taxon>
        <taxon>Thermocrinis</taxon>
    </lineage>
</organism>
<evidence type="ECO:0000256" key="8">
    <source>
        <dbReference type="RuleBase" id="RU003485"/>
    </source>
</evidence>
<comment type="function">
    <text evidence="7">Protein S19 forms a complex with S13 that binds strongly to the 16S ribosomal RNA.</text>
</comment>
<keyword evidence="5 7" id="KW-0687">Ribonucleoprotein</keyword>
<comment type="caution">
    <text evidence="9">The sequence shown here is derived from an EMBL/GenBank/DDBJ whole genome shotgun (WGS) entry which is preliminary data.</text>
</comment>
<evidence type="ECO:0000256" key="4">
    <source>
        <dbReference type="ARBA" id="ARBA00022980"/>
    </source>
</evidence>
<evidence type="ECO:0000256" key="1">
    <source>
        <dbReference type="ARBA" id="ARBA00007345"/>
    </source>
</evidence>
<accession>A0A7C5SYM6</accession>
<dbReference type="InterPro" id="IPR023575">
    <property type="entry name" value="Ribosomal_uS19_SF"/>
</dbReference>
<proteinExistence type="inferred from homology"/>
<dbReference type="GO" id="GO:0000028">
    <property type="term" value="P:ribosomal small subunit assembly"/>
    <property type="evidence" value="ECO:0007669"/>
    <property type="project" value="TreeGrafter"/>
</dbReference>
<dbReference type="FunFam" id="3.30.860.10:FF:000001">
    <property type="entry name" value="30S ribosomal protein S19"/>
    <property type="match status" value="1"/>
</dbReference>
<dbReference type="InterPro" id="IPR005732">
    <property type="entry name" value="Ribosomal_uS19_bac-type"/>
</dbReference>
<dbReference type="InterPro" id="IPR020934">
    <property type="entry name" value="Ribosomal_uS19_CS"/>
</dbReference>
<keyword evidence="4 7" id="KW-0689">Ribosomal protein</keyword>
<protein>
    <recommendedName>
        <fullName evidence="6 7">Small ribosomal subunit protein uS19</fullName>
    </recommendedName>
</protein>
<comment type="similarity">
    <text evidence="1 7 8">Belongs to the universal ribosomal protein uS19 family.</text>
</comment>
<evidence type="ECO:0000256" key="7">
    <source>
        <dbReference type="HAMAP-Rule" id="MF_00531"/>
    </source>
</evidence>
<dbReference type="PANTHER" id="PTHR11880:SF8">
    <property type="entry name" value="SMALL RIBOSOMAL SUBUNIT PROTEIN US19M"/>
    <property type="match status" value="1"/>
</dbReference>
<dbReference type="GO" id="GO:0005737">
    <property type="term" value="C:cytoplasm"/>
    <property type="evidence" value="ECO:0007669"/>
    <property type="project" value="UniProtKB-ARBA"/>
</dbReference>
<name>A0A7C5SYM6_9AQUI</name>
<dbReference type="NCBIfam" id="TIGR01050">
    <property type="entry name" value="rpsS_bact"/>
    <property type="match status" value="1"/>
</dbReference>
<evidence type="ECO:0000256" key="6">
    <source>
        <dbReference type="ARBA" id="ARBA00035163"/>
    </source>
</evidence>
<dbReference type="Pfam" id="PF00203">
    <property type="entry name" value="Ribosomal_S19"/>
    <property type="match status" value="1"/>
</dbReference>
<evidence type="ECO:0000313" key="9">
    <source>
        <dbReference type="EMBL" id="HHO73226.1"/>
    </source>
</evidence>
<gene>
    <name evidence="7" type="primary">rpsS</name>
    <name evidence="9" type="ORF">ENN04_01125</name>
</gene>
<dbReference type="PRINTS" id="PR00975">
    <property type="entry name" value="RIBOSOMALS19"/>
</dbReference>